<dbReference type="AlphaFoldDB" id="A0A165E988"/>
<dbReference type="EMBL" id="KV426158">
    <property type="protein sequence ID" value="KZV86374.1"/>
    <property type="molecule type" value="Genomic_DNA"/>
</dbReference>
<dbReference type="InParanoid" id="A0A165E988"/>
<proteinExistence type="predicted"/>
<name>A0A165E988_EXIGL</name>
<reference evidence="2 3" key="1">
    <citation type="journal article" date="2016" name="Mol. Biol. Evol.">
        <title>Comparative Genomics of Early-Diverging Mushroom-Forming Fungi Provides Insights into the Origins of Lignocellulose Decay Capabilities.</title>
        <authorList>
            <person name="Nagy L.G."/>
            <person name="Riley R."/>
            <person name="Tritt A."/>
            <person name="Adam C."/>
            <person name="Daum C."/>
            <person name="Floudas D."/>
            <person name="Sun H."/>
            <person name="Yadav J.S."/>
            <person name="Pangilinan J."/>
            <person name="Larsson K.H."/>
            <person name="Matsuura K."/>
            <person name="Barry K."/>
            <person name="Labutti K."/>
            <person name="Kuo R."/>
            <person name="Ohm R.A."/>
            <person name="Bhattacharya S.S."/>
            <person name="Shirouzu T."/>
            <person name="Yoshinaga Y."/>
            <person name="Martin F.M."/>
            <person name="Grigoriev I.V."/>
            <person name="Hibbett D.S."/>
        </authorList>
    </citation>
    <scope>NUCLEOTIDE SEQUENCE [LARGE SCALE GENOMIC DNA]</scope>
    <source>
        <strain evidence="2 3">HHB12029</strain>
    </source>
</reference>
<feature type="region of interest" description="Disordered" evidence="1">
    <location>
        <begin position="1"/>
        <end position="21"/>
    </location>
</feature>
<accession>A0A165E988</accession>
<evidence type="ECO:0000313" key="3">
    <source>
        <dbReference type="Proteomes" id="UP000077266"/>
    </source>
</evidence>
<sequence length="117" mass="12409">MSPHGRDANPSASDTDATASVEHAAIQKERIDAAASALADAEIKPAAADVVFAETKRRYEDALSAYLGAENAHFDVNNGAFALLAYELNPQAQGLHANLTRRECFPAVTKLVLTGSR</sequence>
<protein>
    <submittedName>
        <fullName evidence="2">Uncharacterized protein</fullName>
    </submittedName>
</protein>
<evidence type="ECO:0000313" key="2">
    <source>
        <dbReference type="EMBL" id="KZV86374.1"/>
    </source>
</evidence>
<keyword evidence="3" id="KW-1185">Reference proteome</keyword>
<dbReference type="Proteomes" id="UP000077266">
    <property type="component" value="Unassembled WGS sequence"/>
</dbReference>
<organism evidence="2 3">
    <name type="scientific">Exidia glandulosa HHB12029</name>
    <dbReference type="NCBI Taxonomy" id="1314781"/>
    <lineage>
        <taxon>Eukaryota</taxon>
        <taxon>Fungi</taxon>
        <taxon>Dikarya</taxon>
        <taxon>Basidiomycota</taxon>
        <taxon>Agaricomycotina</taxon>
        <taxon>Agaricomycetes</taxon>
        <taxon>Auriculariales</taxon>
        <taxon>Exidiaceae</taxon>
        <taxon>Exidia</taxon>
    </lineage>
</organism>
<gene>
    <name evidence="2" type="ORF">EXIGLDRAFT_774706</name>
</gene>
<evidence type="ECO:0000256" key="1">
    <source>
        <dbReference type="SAM" id="MobiDB-lite"/>
    </source>
</evidence>